<keyword evidence="6 7" id="KW-0472">Membrane</keyword>
<keyword evidence="4 7" id="KW-0812">Transmembrane</keyword>
<dbReference type="InterPro" id="IPR000917">
    <property type="entry name" value="Sulfatase_N"/>
</dbReference>
<organism evidence="9 10">
    <name type="scientific">Cetobacterium ceti</name>
    <dbReference type="NCBI Taxonomy" id="180163"/>
    <lineage>
        <taxon>Bacteria</taxon>
        <taxon>Fusobacteriati</taxon>
        <taxon>Fusobacteriota</taxon>
        <taxon>Fusobacteriia</taxon>
        <taxon>Fusobacteriales</taxon>
        <taxon>Fusobacteriaceae</taxon>
        <taxon>Cetobacterium</taxon>
    </lineage>
</organism>
<reference evidence="9 10" key="1">
    <citation type="submission" date="2017-02" db="EMBL/GenBank/DDBJ databases">
        <authorList>
            <person name="Peterson S.W."/>
        </authorList>
    </citation>
    <scope>NUCLEOTIDE SEQUENCE [LARGE SCALE GENOMIC DNA]</scope>
    <source>
        <strain evidence="9 10">ATCC 700028</strain>
    </source>
</reference>
<evidence type="ECO:0000256" key="5">
    <source>
        <dbReference type="ARBA" id="ARBA00022989"/>
    </source>
</evidence>
<feature type="transmembrane region" description="Helical" evidence="7">
    <location>
        <begin position="12"/>
        <end position="32"/>
    </location>
</feature>
<dbReference type="STRING" id="180163.SAMN02745174_00933"/>
<proteinExistence type="predicted"/>
<accession>A0A1T4LR93</accession>
<evidence type="ECO:0000313" key="10">
    <source>
        <dbReference type="Proteomes" id="UP000191153"/>
    </source>
</evidence>
<evidence type="ECO:0000256" key="2">
    <source>
        <dbReference type="ARBA" id="ARBA00022475"/>
    </source>
</evidence>
<evidence type="ECO:0000256" key="1">
    <source>
        <dbReference type="ARBA" id="ARBA00004651"/>
    </source>
</evidence>
<feature type="transmembrane region" description="Helical" evidence="7">
    <location>
        <begin position="159"/>
        <end position="180"/>
    </location>
</feature>
<evidence type="ECO:0000259" key="8">
    <source>
        <dbReference type="Pfam" id="PF00884"/>
    </source>
</evidence>
<comment type="subcellular location">
    <subcellularLocation>
        <location evidence="1">Cell membrane</location>
        <topology evidence="1">Multi-pass membrane protein</topology>
    </subcellularLocation>
</comment>
<dbReference type="EMBL" id="FUWX01000007">
    <property type="protein sequence ID" value="SJZ57171.1"/>
    <property type="molecule type" value="Genomic_DNA"/>
</dbReference>
<dbReference type="InterPro" id="IPR040423">
    <property type="entry name" value="PEA_transferase"/>
</dbReference>
<dbReference type="Gene3D" id="3.40.720.10">
    <property type="entry name" value="Alkaline Phosphatase, subunit A"/>
    <property type="match status" value="1"/>
</dbReference>
<dbReference type="GO" id="GO:0016776">
    <property type="term" value="F:phosphotransferase activity, phosphate group as acceptor"/>
    <property type="evidence" value="ECO:0007669"/>
    <property type="project" value="TreeGrafter"/>
</dbReference>
<keyword evidence="10" id="KW-1185">Reference proteome</keyword>
<dbReference type="Proteomes" id="UP000191153">
    <property type="component" value="Unassembled WGS sequence"/>
</dbReference>
<protein>
    <submittedName>
        <fullName evidence="9">Heptose-I-phosphate ethanolaminephosphotransferase</fullName>
    </submittedName>
</protein>
<dbReference type="GO" id="GO:0005886">
    <property type="term" value="C:plasma membrane"/>
    <property type="evidence" value="ECO:0007669"/>
    <property type="project" value="UniProtKB-SubCell"/>
</dbReference>
<dbReference type="InterPro" id="IPR058130">
    <property type="entry name" value="PEA_transf_C"/>
</dbReference>
<gene>
    <name evidence="9" type="ORF">SAMN02745174_00933</name>
</gene>
<evidence type="ECO:0000256" key="6">
    <source>
        <dbReference type="ARBA" id="ARBA00023136"/>
    </source>
</evidence>
<feature type="transmembrane region" description="Helical" evidence="7">
    <location>
        <begin position="130"/>
        <end position="147"/>
    </location>
</feature>
<keyword evidence="3 9" id="KW-0808">Transferase</keyword>
<dbReference type="RefSeq" id="WP_078693452.1">
    <property type="nucleotide sequence ID" value="NZ_FUWX01000007.1"/>
</dbReference>
<dbReference type="SUPFAM" id="SSF53649">
    <property type="entry name" value="Alkaline phosphatase-like"/>
    <property type="match status" value="1"/>
</dbReference>
<dbReference type="PANTHER" id="PTHR30443:SF2">
    <property type="entry name" value="PHOSPHOETHANOLAMINE TRANSFERASE EPTC"/>
    <property type="match status" value="1"/>
</dbReference>
<evidence type="ECO:0000256" key="7">
    <source>
        <dbReference type="SAM" id="Phobius"/>
    </source>
</evidence>
<dbReference type="PANTHER" id="PTHR30443">
    <property type="entry name" value="INNER MEMBRANE PROTEIN"/>
    <property type="match status" value="1"/>
</dbReference>
<dbReference type="Pfam" id="PF00884">
    <property type="entry name" value="Sulfatase"/>
    <property type="match status" value="1"/>
</dbReference>
<name>A0A1T4LR93_9FUSO</name>
<sequence>MLKKVKSFISDIQGVFFLFLFSQGFPFLFYVWNNYHNKGVGYISEFEKMLTGLIPVLGIFLGIGLIGYILSKKHYKKILYFLIILNFIFNGIELGVYLNFAIQIVPEFFYIVFETNKNEALEFVGSYCNWHLYIVLVYFLLGIIIYKSRDKFKGVLSRIFLFTIIPLIVYSSNIEGSLYMKKTHIFKSMYRSIKRYRGEMEDLKNIDSSFGKTYNKFTAINNEKEATYVLIIGESFNRNHSSLYGYKRDTQPYLDSQVKSGNLYVFKDVISPHYFTRETLKKLVTTTAWDNKIKFSNSINLVDIMKKAGFKTYWLSNQEDFAFKGASLSSVIHRADEVEFTESYYSDTKDKLMDEALLPLVDKISRDKNRKKFIVIHLFGSHREYIKRYPKEFTRYNLNECPSFFSEIQKRNKEMVNAYDNSIYYNDFIIKNIITKLEKTNPNMAVLYLSDHGQSLGEKIDYFGNLDPNREPSGVEIPFMIWTSDTYKINNRSIIENIKESENKPYISEDIIYTLVNLYNVNFSKEQENKSIINKNFKEKRRVVTERNETYEELRGKNEENPNV</sequence>
<dbReference type="GO" id="GO:0009244">
    <property type="term" value="P:lipopolysaccharide core region biosynthetic process"/>
    <property type="evidence" value="ECO:0007669"/>
    <property type="project" value="TreeGrafter"/>
</dbReference>
<feature type="transmembrane region" description="Helical" evidence="7">
    <location>
        <begin position="78"/>
        <end position="100"/>
    </location>
</feature>
<dbReference type="AlphaFoldDB" id="A0A1T4LR93"/>
<evidence type="ECO:0000256" key="3">
    <source>
        <dbReference type="ARBA" id="ARBA00022679"/>
    </source>
</evidence>
<evidence type="ECO:0000256" key="4">
    <source>
        <dbReference type="ARBA" id="ARBA00022692"/>
    </source>
</evidence>
<feature type="transmembrane region" description="Helical" evidence="7">
    <location>
        <begin position="52"/>
        <end position="71"/>
    </location>
</feature>
<dbReference type="OrthoDB" id="9786870at2"/>
<feature type="domain" description="Sulfatase N-terminal" evidence="8">
    <location>
        <begin position="227"/>
        <end position="519"/>
    </location>
</feature>
<keyword evidence="5 7" id="KW-1133">Transmembrane helix</keyword>
<evidence type="ECO:0000313" key="9">
    <source>
        <dbReference type="EMBL" id="SJZ57171.1"/>
    </source>
</evidence>
<keyword evidence="2" id="KW-1003">Cell membrane</keyword>
<dbReference type="CDD" id="cd16017">
    <property type="entry name" value="LptA"/>
    <property type="match status" value="1"/>
</dbReference>
<dbReference type="InterPro" id="IPR017850">
    <property type="entry name" value="Alkaline_phosphatase_core_sf"/>
</dbReference>